<dbReference type="EMBL" id="KV784359">
    <property type="protein sequence ID" value="OEU15831.1"/>
    <property type="molecule type" value="Genomic_DNA"/>
</dbReference>
<evidence type="ECO:0000313" key="3">
    <source>
        <dbReference type="Proteomes" id="UP000095751"/>
    </source>
</evidence>
<organism evidence="2 3">
    <name type="scientific">Fragilariopsis cylindrus CCMP1102</name>
    <dbReference type="NCBI Taxonomy" id="635003"/>
    <lineage>
        <taxon>Eukaryota</taxon>
        <taxon>Sar</taxon>
        <taxon>Stramenopiles</taxon>
        <taxon>Ochrophyta</taxon>
        <taxon>Bacillariophyta</taxon>
        <taxon>Bacillariophyceae</taxon>
        <taxon>Bacillariophycidae</taxon>
        <taxon>Bacillariales</taxon>
        <taxon>Bacillariaceae</taxon>
        <taxon>Fragilariopsis</taxon>
    </lineage>
</organism>
<dbReference type="Pfam" id="PF09139">
    <property type="entry name" value="Tam41_Mmp37"/>
    <property type="match status" value="1"/>
</dbReference>
<dbReference type="Proteomes" id="UP000095751">
    <property type="component" value="Unassembled WGS sequence"/>
</dbReference>
<dbReference type="UniPathway" id="UPA00557">
    <property type="reaction ID" value="UER00614"/>
</dbReference>
<dbReference type="AlphaFoldDB" id="A0A1E7FCF1"/>
<reference evidence="2 3" key="1">
    <citation type="submission" date="2016-09" db="EMBL/GenBank/DDBJ databases">
        <title>Extensive genetic diversity and differential bi-allelic expression allows diatom success in the polar Southern Ocean.</title>
        <authorList>
            <consortium name="DOE Joint Genome Institute"/>
            <person name="Mock T."/>
            <person name="Otillar R.P."/>
            <person name="Strauss J."/>
            <person name="Dupont C."/>
            <person name="Frickenhaus S."/>
            <person name="Maumus F."/>
            <person name="Mcmullan M."/>
            <person name="Sanges R."/>
            <person name="Schmutz J."/>
            <person name="Toseland A."/>
            <person name="Valas R."/>
            <person name="Veluchamy A."/>
            <person name="Ward B.J."/>
            <person name="Allen A."/>
            <person name="Barry K."/>
            <person name="Falciatore A."/>
            <person name="Ferrante M."/>
            <person name="Fortunato A.E."/>
            <person name="Gloeckner G."/>
            <person name="Gruber A."/>
            <person name="Hipkin R."/>
            <person name="Janech M."/>
            <person name="Kroth P."/>
            <person name="Leese F."/>
            <person name="Lindquist E."/>
            <person name="Lyon B.R."/>
            <person name="Martin J."/>
            <person name="Mayer C."/>
            <person name="Parker M."/>
            <person name="Quesneville H."/>
            <person name="Raymond J."/>
            <person name="Uhlig C."/>
            <person name="Valentin K.U."/>
            <person name="Worden A.Z."/>
            <person name="Armbrust E.V."/>
            <person name="Bowler C."/>
            <person name="Green B."/>
            <person name="Moulton V."/>
            <person name="Van Oosterhout C."/>
            <person name="Grigoriev I."/>
        </authorList>
    </citation>
    <scope>NUCLEOTIDE SEQUENCE [LARGE SCALE GENOMIC DNA]</scope>
    <source>
        <strain evidence="2 3">CCMP1102</strain>
    </source>
</reference>
<gene>
    <name evidence="2" type="ORF">FRACYDRAFT_226363</name>
</gene>
<dbReference type="GO" id="GO:0016024">
    <property type="term" value="P:CDP-diacylglycerol biosynthetic process"/>
    <property type="evidence" value="ECO:0007669"/>
    <property type="project" value="UniProtKB-UniPathway"/>
</dbReference>
<dbReference type="InParanoid" id="A0A1E7FCF1"/>
<name>A0A1E7FCF1_9STRA</name>
<sequence length="108" mass="11802">MGLISINKDGGLEWDSNDPSTISYLQQQLPQSLQQRMNNHNKNKNNNSSSQKVDRDVQVQVLATTLAGIVAPAARNQSFKGIFTLGLRKSIQYAKAKLSKGRFGRGGG</sequence>
<dbReference type="OrthoDB" id="341477at2759"/>
<evidence type="ECO:0000256" key="1">
    <source>
        <dbReference type="SAM" id="MobiDB-lite"/>
    </source>
</evidence>
<protein>
    <submittedName>
        <fullName evidence="2">Uncharacterized protein</fullName>
    </submittedName>
</protein>
<dbReference type="GO" id="GO:0032049">
    <property type="term" value="P:cardiolipin biosynthetic process"/>
    <property type="evidence" value="ECO:0007669"/>
    <property type="project" value="InterPro"/>
</dbReference>
<accession>A0A1E7FCF1</accession>
<dbReference type="InterPro" id="IPR015222">
    <property type="entry name" value="Tam41"/>
</dbReference>
<dbReference type="KEGG" id="fcy:FRACYDRAFT_226363"/>
<dbReference type="GO" id="GO:0004605">
    <property type="term" value="F:phosphatidate cytidylyltransferase activity"/>
    <property type="evidence" value="ECO:0007669"/>
    <property type="project" value="InterPro"/>
</dbReference>
<keyword evidence="3" id="KW-1185">Reference proteome</keyword>
<proteinExistence type="predicted"/>
<feature type="compositionally biased region" description="Low complexity" evidence="1">
    <location>
        <begin position="33"/>
        <end position="51"/>
    </location>
</feature>
<evidence type="ECO:0000313" key="2">
    <source>
        <dbReference type="EMBL" id="OEU15831.1"/>
    </source>
</evidence>
<feature type="region of interest" description="Disordered" evidence="1">
    <location>
        <begin position="33"/>
        <end position="55"/>
    </location>
</feature>